<dbReference type="Gene3D" id="2.40.320.10">
    <property type="entry name" value="Hypothetical Protein Pfu-838710-001"/>
    <property type="match status" value="1"/>
</dbReference>
<dbReference type="SUPFAM" id="SSF55154">
    <property type="entry name" value="CYTH-like phosphatases"/>
    <property type="match status" value="1"/>
</dbReference>
<dbReference type="PANTHER" id="PTHR40114">
    <property type="entry name" value="SLR0698 PROTEIN"/>
    <property type="match status" value="1"/>
</dbReference>
<feature type="domain" description="CYTH" evidence="1">
    <location>
        <begin position="2"/>
        <end position="165"/>
    </location>
</feature>
<dbReference type="InterPro" id="IPR023577">
    <property type="entry name" value="CYTH_domain"/>
</dbReference>
<gene>
    <name evidence="2" type="ORF">DOMOVOI_01660</name>
</gene>
<evidence type="ECO:0000259" key="1">
    <source>
        <dbReference type="SMART" id="SM01118"/>
    </source>
</evidence>
<dbReference type="PIRSF" id="PIRSF016487">
    <property type="entry name" value="CYTH_UCP016487"/>
    <property type="match status" value="1"/>
</dbReference>
<keyword evidence="3" id="KW-1185">Reference proteome</keyword>
<name>A0A9E7MQE1_9CAUD</name>
<accession>A0A9E7MQE1</accession>
<dbReference type="Proteomes" id="UP001057221">
    <property type="component" value="Segment"/>
</dbReference>
<protein>
    <submittedName>
        <fullName evidence="2">Inorganic triphosphatase</fullName>
    </submittedName>
</protein>
<dbReference type="EMBL" id="ON529855">
    <property type="protein sequence ID" value="USN14640.1"/>
    <property type="molecule type" value="Genomic_DNA"/>
</dbReference>
<dbReference type="Pfam" id="PF01928">
    <property type="entry name" value="CYTH"/>
    <property type="match status" value="1"/>
</dbReference>
<dbReference type="InterPro" id="IPR012042">
    <property type="entry name" value="NeuTTM/CthTTM-like"/>
</dbReference>
<dbReference type="PANTHER" id="PTHR40114:SF1">
    <property type="entry name" value="SLR0698 PROTEIN"/>
    <property type="match status" value="1"/>
</dbReference>
<organism evidence="2 3">
    <name type="scientific">Brevundimonas phage vB_BpoS-Domovoi</name>
    <dbReference type="NCBI Taxonomy" id="2948598"/>
    <lineage>
        <taxon>Viruses</taxon>
        <taxon>Duplodnaviria</taxon>
        <taxon>Heunggongvirae</taxon>
        <taxon>Uroviricota</taxon>
        <taxon>Caudoviricetes</taxon>
        <taxon>Jeanschmidtviridae</taxon>
        <taxon>Marchewkavirus</taxon>
        <taxon>Marchewkavirus domovoi</taxon>
    </lineage>
</organism>
<sequence length="176" mass="20145">MSVEIERRFRLKSLPPEAVLDAARVVKITQAYVQGTGDWIVRIRQTSCKLFNPRYHLTMKRPVEGSAFASHEIEFEIDGMTYLNLAIHHTKGACIEKTRWSIPHGDLTLEFDMFDHPALRHLMILEVELPDENHGVNMPAWFAEAVDAEITGDHAYSNYALAKGIDEMRRSQLRPS</sequence>
<proteinExistence type="predicted"/>
<dbReference type="SMART" id="SM01118">
    <property type="entry name" value="CYTH"/>
    <property type="match status" value="1"/>
</dbReference>
<dbReference type="InterPro" id="IPR033469">
    <property type="entry name" value="CYTH-like_dom_sf"/>
</dbReference>
<evidence type="ECO:0000313" key="2">
    <source>
        <dbReference type="EMBL" id="USN14640.1"/>
    </source>
</evidence>
<reference evidence="2 3" key="1">
    <citation type="submission" date="2022-05" db="EMBL/GenBank/DDBJ databases">
        <authorList>
            <person name="Friedrich I."/>
            <person name="Poehlein A."/>
            <person name="Schneider D."/>
            <person name="Hertel R."/>
            <person name="Daniel R."/>
        </authorList>
    </citation>
    <scope>NUCLEOTIDE SEQUENCE [LARGE SCALE GENOMIC DNA]</scope>
</reference>
<evidence type="ECO:0000313" key="3">
    <source>
        <dbReference type="Proteomes" id="UP001057221"/>
    </source>
</evidence>